<reference evidence="9" key="1">
    <citation type="submission" date="2022-01" db="EMBL/GenBank/DDBJ databases">
        <title>Paenibacillus spongiae sp. nov., isolated from marine sponge.</title>
        <authorList>
            <person name="Li Z."/>
            <person name="Zhang M."/>
        </authorList>
    </citation>
    <scope>NUCLEOTIDE SEQUENCE</scope>
    <source>
        <strain evidence="9">PHS-Z3</strain>
    </source>
</reference>
<evidence type="ECO:0000256" key="6">
    <source>
        <dbReference type="ARBA" id="ARBA00023136"/>
    </source>
</evidence>
<accession>A0ABY5S2Q9</accession>
<evidence type="ECO:0000256" key="7">
    <source>
        <dbReference type="RuleBase" id="RU363032"/>
    </source>
</evidence>
<sequence>MNKHSGMALLRTLLLMAVAAVILTPVILTVVNSVMTEREILANYGMLGKSDTNVFVTMKWIPDWVSFQQYEKVLVSTSMFLRMFWNSVSMVVPIILGQAFVATLAAFAFGKLRFPGRDSLFFLYLITMLMPFQVTLVPNYIMADWLGLLNHPASIILPGIFGAFGVFLLRQFMLHIHSAYIEAAKIDGAGYLRIFITVALPMVKPGIAALVVLLFSDYWNMVEQPLIFLQDAGMQPLSVFLSRIQEELLGVSFAASVVYMVPMVLLFLYAENYFIEGIQLSGVKG</sequence>
<dbReference type="SUPFAM" id="SSF161098">
    <property type="entry name" value="MetI-like"/>
    <property type="match status" value="1"/>
</dbReference>
<evidence type="ECO:0000313" key="9">
    <source>
        <dbReference type="EMBL" id="UVI27944.1"/>
    </source>
</evidence>
<keyword evidence="3" id="KW-1003">Cell membrane</keyword>
<organism evidence="9 10">
    <name type="scientific">Paenibacillus spongiae</name>
    <dbReference type="NCBI Taxonomy" id="2909671"/>
    <lineage>
        <taxon>Bacteria</taxon>
        <taxon>Bacillati</taxon>
        <taxon>Bacillota</taxon>
        <taxon>Bacilli</taxon>
        <taxon>Bacillales</taxon>
        <taxon>Paenibacillaceae</taxon>
        <taxon>Paenibacillus</taxon>
    </lineage>
</organism>
<keyword evidence="2 7" id="KW-0813">Transport</keyword>
<dbReference type="RefSeq" id="WP_258384032.1">
    <property type="nucleotide sequence ID" value="NZ_CP091430.1"/>
</dbReference>
<feature type="transmembrane region" description="Helical" evidence="7">
    <location>
        <begin position="148"/>
        <end position="169"/>
    </location>
</feature>
<name>A0ABY5S2Q9_9BACL</name>
<dbReference type="Gene3D" id="1.10.3720.10">
    <property type="entry name" value="MetI-like"/>
    <property type="match status" value="1"/>
</dbReference>
<dbReference type="PANTHER" id="PTHR43744:SF12">
    <property type="entry name" value="ABC TRANSPORTER PERMEASE PROTEIN MG189-RELATED"/>
    <property type="match status" value="1"/>
</dbReference>
<dbReference type="CDD" id="cd06261">
    <property type="entry name" value="TM_PBP2"/>
    <property type="match status" value="1"/>
</dbReference>
<dbReference type="InterPro" id="IPR000515">
    <property type="entry name" value="MetI-like"/>
</dbReference>
<evidence type="ECO:0000313" key="10">
    <source>
        <dbReference type="Proteomes" id="UP001057877"/>
    </source>
</evidence>
<keyword evidence="10" id="KW-1185">Reference proteome</keyword>
<dbReference type="PROSITE" id="PS50928">
    <property type="entry name" value="ABC_TM1"/>
    <property type="match status" value="1"/>
</dbReference>
<dbReference type="PANTHER" id="PTHR43744">
    <property type="entry name" value="ABC TRANSPORTER PERMEASE PROTEIN MG189-RELATED-RELATED"/>
    <property type="match status" value="1"/>
</dbReference>
<feature type="domain" description="ABC transmembrane type-1" evidence="8">
    <location>
        <begin position="84"/>
        <end position="270"/>
    </location>
</feature>
<evidence type="ECO:0000256" key="5">
    <source>
        <dbReference type="ARBA" id="ARBA00022989"/>
    </source>
</evidence>
<evidence type="ECO:0000256" key="3">
    <source>
        <dbReference type="ARBA" id="ARBA00022475"/>
    </source>
</evidence>
<feature type="transmembrane region" description="Helical" evidence="7">
    <location>
        <begin position="12"/>
        <end position="31"/>
    </location>
</feature>
<evidence type="ECO:0000256" key="4">
    <source>
        <dbReference type="ARBA" id="ARBA00022692"/>
    </source>
</evidence>
<keyword evidence="5 7" id="KW-1133">Transmembrane helix</keyword>
<feature type="transmembrane region" description="Helical" evidence="7">
    <location>
        <begin position="84"/>
        <end position="109"/>
    </location>
</feature>
<keyword evidence="6 7" id="KW-0472">Membrane</keyword>
<feature type="transmembrane region" description="Helical" evidence="7">
    <location>
        <begin position="190"/>
        <end position="215"/>
    </location>
</feature>
<gene>
    <name evidence="9" type="ORF">L1F29_21105</name>
</gene>
<evidence type="ECO:0000256" key="2">
    <source>
        <dbReference type="ARBA" id="ARBA00022448"/>
    </source>
</evidence>
<feature type="transmembrane region" description="Helical" evidence="7">
    <location>
        <begin position="248"/>
        <end position="270"/>
    </location>
</feature>
<comment type="subcellular location">
    <subcellularLocation>
        <location evidence="1 7">Cell membrane</location>
        <topology evidence="1 7">Multi-pass membrane protein</topology>
    </subcellularLocation>
</comment>
<dbReference type="Pfam" id="PF00528">
    <property type="entry name" value="BPD_transp_1"/>
    <property type="match status" value="1"/>
</dbReference>
<evidence type="ECO:0000256" key="1">
    <source>
        <dbReference type="ARBA" id="ARBA00004651"/>
    </source>
</evidence>
<feature type="transmembrane region" description="Helical" evidence="7">
    <location>
        <begin position="121"/>
        <end position="142"/>
    </location>
</feature>
<dbReference type="InterPro" id="IPR035906">
    <property type="entry name" value="MetI-like_sf"/>
</dbReference>
<protein>
    <submittedName>
        <fullName evidence="9">Carbohydrate ABC transporter permease</fullName>
    </submittedName>
</protein>
<keyword evidence="4 7" id="KW-0812">Transmembrane</keyword>
<dbReference type="EMBL" id="CP091430">
    <property type="protein sequence ID" value="UVI27944.1"/>
    <property type="molecule type" value="Genomic_DNA"/>
</dbReference>
<dbReference type="Proteomes" id="UP001057877">
    <property type="component" value="Chromosome"/>
</dbReference>
<evidence type="ECO:0000259" key="8">
    <source>
        <dbReference type="PROSITE" id="PS50928"/>
    </source>
</evidence>
<proteinExistence type="inferred from homology"/>
<comment type="similarity">
    <text evidence="7">Belongs to the binding-protein-dependent transport system permease family.</text>
</comment>